<sequence length="147" mass="16297">MTLLELPWISIGSNPSVPGKGYKVRAVSRSPEPHINTHTHSHPDPVCLCDQGTEFVLALSCGLVKLNHSCWMCPEENHKQDRWKGAFQQTQCYCYCGFFILLRGFFGDFGTATAVLQGQGKHRKTIHVVSGTRGKISLHPINGSHPL</sequence>
<dbReference type="Proteomes" id="UP001176941">
    <property type="component" value="Chromosome 21"/>
</dbReference>
<proteinExistence type="predicted"/>
<organism evidence="1 2">
    <name type="scientific">Rangifer tarandus platyrhynchus</name>
    <name type="common">Svalbard reindeer</name>
    <dbReference type="NCBI Taxonomy" id="3082113"/>
    <lineage>
        <taxon>Eukaryota</taxon>
        <taxon>Metazoa</taxon>
        <taxon>Chordata</taxon>
        <taxon>Craniata</taxon>
        <taxon>Vertebrata</taxon>
        <taxon>Euteleostomi</taxon>
        <taxon>Mammalia</taxon>
        <taxon>Eutheria</taxon>
        <taxon>Laurasiatheria</taxon>
        <taxon>Artiodactyla</taxon>
        <taxon>Ruminantia</taxon>
        <taxon>Pecora</taxon>
        <taxon>Cervidae</taxon>
        <taxon>Odocoileinae</taxon>
        <taxon>Rangifer</taxon>
    </lineage>
</organism>
<dbReference type="EMBL" id="OX459957">
    <property type="protein sequence ID" value="CAI9163325.1"/>
    <property type="molecule type" value="Genomic_DNA"/>
</dbReference>
<name>A0ABN8YQH0_RANTA</name>
<evidence type="ECO:0000313" key="2">
    <source>
        <dbReference type="Proteomes" id="UP001176941"/>
    </source>
</evidence>
<gene>
    <name evidence="1" type="ORF">MRATA1EN1_LOCUS12287</name>
</gene>
<keyword evidence="2" id="KW-1185">Reference proteome</keyword>
<reference evidence="1" key="1">
    <citation type="submission" date="2023-04" db="EMBL/GenBank/DDBJ databases">
        <authorList>
            <consortium name="ELIXIR-Norway"/>
        </authorList>
    </citation>
    <scope>NUCLEOTIDE SEQUENCE [LARGE SCALE GENOMIC DNA]</scope>
</reference>
<protein>
    <submittedName>
        <fullName evidence="1">Uncharacterized protein</fullName>
    </submittedName>
</protein>
<evidence type="ECO:0000313" key="1">
    <source>
        <dbReference type="EMBL" id="CAI9163325.1"/>
    </source>
</evidence>
<accession>A0ABN8YQH0</accession>